<dbReference type="KEGG" id="aad:TC41_0359"/>
<organism evidence="1 2">
    <name type="scientific">Alicyclobacillus acidocaldarius (strain Tc-4-1)</name>
    <name type="common">Bacillus acidocaldarius</name>
    <dbReference type="NCBI Taxonomy" id="1048834"/>
    <lineage>
        <taxon>Bacteria</taxon>
        <taxon>Bacillati</taxon>
        <taxon>Bacillota</taxon>
        <taxon>Bacilli</taxon>
        <taxon>Bacillales</taxon>
        <taxon>Alicyclobacillaceae</taxon>
        <taxon>Alicyclobacillus</taxon>
    </lineage>
</organism>
<dbReference type="EMBL" id="CP002902">
    <property type="protein sequence ID" value="AEJ42325.1"/>
    <property type="molecule type" value="Genomic_DNA"/>
</dbReference>
<name>F8IKD7_ALIAT</name>
<accession>F8IKD7</accession>
<reference evidence="1 2" key="1">
    <citation type="journal article" date="2011" name="J. Bacteriol.">
        <title>Complete Genome Sequence of Alicyclobacillus acidocaldarius Strain Tc-4-1.</title>
        <authorList>
            <person name="Chen Y."/>
            <person name="He Y."/>
            <person name="Zhang B."/>
            <person name="Yang J."/>
            <person name="Li W."/>
            <person name="Dong Z."/>
            <person name="Hu S."/>
        </authorList>
    </citation>
    <scope>NUCLEOTIDE SEQUENCE [LARGE SCALE GENOMIC DNA]</scope>
    <source>
        <strain evidence="1 2">Tc-4-1</strain>
    </source>
</reference>
<dbReference type="HOGENOM" id="CLU_2520258_0_0_9"/>
<dbReference type="PATRIC" id="fig|1048834.4.peg.333"/>
<reference evidence="2" key="2">
    <citation type="submission" date="2011-06" db="EMBL/GenBank/DDBJ databases">
        <title>The complete genome sequence of Alicyclobacillus acidocaldarius sp. Tc-4-1.</title>
        <authorList>
            <person name="Chen Y."/>
            <person name="He Y."/>
            <person name="Dong Z."/>
            <person name="Hu S."/>
        </authorList>
    </citation>
    <scope>NUCLEOTIDE SEQUENCE [LARGE SCALE GENOMIC DNA]</scope>
    <source>
        <strain evidence="2">Tc-4-1</strain>
    </source>
</reference>
<proteinExistence type="predicted"/>
<gene>
    <name evidence="1" type="ordered locus">TC41_0359</name>
</gene>
<dbReference type="AlphaFoldDB" id="F8IKD7"/>
<protein>
    <submittedName>
        <fullName evidence="1">Uncharacterized protein</fullName>
    </submittedName>
</protein>
<evidence type="ECO:0000313" key="1">
    <source>
        <dbReference type="EMBL" id="AEJ42325.1"/>
    </source>
</evidence>
<dbReference type="Proteomes" id="UP000000292">
    <property type="component" value="Chromosome"/>
</dbReference>
<evidence type="ECO:0000313" key="2">
    <source>
        <dbReference type="Proteomes" id="UP000000292"/>
    </source>
</evidence>
<sequence>MEMLLLRDAIVMSVSEAADHSRVFAEVGDPVLLTRFRFVLPVNTGIEAGDKVDLEVRNIRVSKTGSLMFEGQLHSRKPAEAPKA</sequence>